<dbReference type="AlphaFoldDB" id="A0A819VQR2"/>
<comment type="similarity">
    <text evidence="2">Belongs to the adaptor complexes large subunit family.</text>
</comment>
<comment type="subcellular location">
    <subcellularLocation>
        <location evidence="1">Endomembrane system</location>
    </subcellularLocation>
</comment>
<dbReference type="GO" id="GO:0006623">
    <property type="term" value="P:protein targeting to vacuole"/>
    <property type="evidence" value="ECO:0007669"/>
    <property type="project" value="TreeGrafter"/>
</dbReference>
<dbReference type="EMBL" id="CAJOBE010010630">
    <property type="protein sequence ID" value="CAF4113016.1"/>
    <property type="molecule type" value="Genomic_DNA"/>
</dbReference>
<dbReference type="GO" id="GO:0048490">
    <property type="term" value="P:anterograde synaptic vesicle transport"/>
    <property type="evidence" value="ECO:0007669"/>
    <property type="project" value="TreeGrafter"/>
</dbReference>
<keyword evidence="5" id="KW-0653">Protein transport</keyword>
<dbReference type="GO" id="GO:0043195">
    <property type="term" value="C:terminal bouton"/>
    <property type="evidence" value="ECO:0007669"/>
    <property type="project" value="TreeGrafter"/>
</dbReference>
<dbReference type="InterPro" id="IPR002347">
    <property type="entry name" value="SDR_fam"/>
</dbReference>
<comment type="caution">
    <text evidence="8">The sequence shown here is derived from an EMBL/GenBank/DDBJ whole genome shotgun (WGS) entry which is preliminary data.</text>
</comment>
<evidence type="ECO:0000259" key="7">
    <source>
        <dbReference type="Pfam" id="PF01602"/>
    </source>
</evidence>
<proteinExistence type="inferred from homology"/>
<dbReference type="InterPro" id="IPR011989">
    <property type="entry name" value="ARM-like"/>
</dbReference>
<reference evidence="8" key="1">
    <citation type="submission" date="2021-02" db="EMBL/GenBank/DDBJ databases">
        <authorList>
            <person name="Nowell W R."/>
        </authorList>
    </citation>
    <scope>NUCLEOTIDE SEQUENCE</scope>
</reference>
<dbReference type="SUPFAM" id="SSF51735">
    <property type="entry name" value="NAD(P)-binding Rossmann-fold domains"/>
    <property type="match status" value="1"/>
</dbReference>
<dbReference type="GO" id="GO:0010008">
    <property type="term" value="C:endosome membrane"/>
    <property type="evidence" value="ECO:0007669"/>
    <property type="project" value="TreeGrafter"/>
</dbReference>
<dbReference type="InterPro" id="IPR016024">
    <property type="entry name" value="ARM-type_fold"/>
</dbReference>
<evidence type="ECO:0000256" key="5">
    <source>
        <dbReference type="ARBA" id="ARBA00022927"/>
    </source>
</evidence>
<dbReference type="GO" id="GO:0030123">
    <property type="term" value="C:AP-3 adaptor complex"/>
    <property type="evidence" value="ECO:0007669"/>
    <property type="project" value="InterPro"/>
</dbReference>
<organism evidence="8 9">
    <name type="scientific">Rotaria sordida</name>
    <dbReference type="NCBI Taxonomy" id="392033"/>
    <lineage>
        <taxon>Eukaryota</taxon>
        <taxon>Metazoa</taxon>
        <taxon>Spiralia</taxon>
        <taxon>Gnathifera</taxon>
        <taxon>Rotifera</taxon>
        <taxon>Eurotatoria</taxon>
        <taxon>Bdelloidea</taxon>
        <taxon>Philodinida</taxon>
        <taxon>Philodinidae</taxon>
        <taxon>Rotaria</taxon>
    </lineage>
</organism>
<keyword evidence="6" id="KW-0472">Membrane</keyword>
<dbReference type="GO" id="GO:1904115">
    <property type="term" value="C:axon cytoplasm"/>
    <property type="evidence" value="ECO:0007669"/>
    <property type="project" value="GOC"/>
</dbReference>
<name>A0A819VQR2_9BILA</name>
<dbReference type="InterPro" id="IPR017105">
    <property type="entry name" value="AP3_complex_dsu"/>
</dbReference>
<keyword evidence="3" id="KW-0813">Transport</keyword>
<dbReference type="GO" id="GO:0016182">
    <property type="term" value="P:synaptic vesicle budding from endosome"/>
    <property type="evidence" value="ECO:0007669"/>
    <property type="project" value="TreeGrafter"/>
</dbReference>
<sequence>MSSQGQTIYFISGANRGIGLGFVQALSKRPNTVIYAGVRNPNNANELQKLNSLTKNIHIVKLESISESDAKAAAVKIENISGYIDVVIANAGILNYQGPLVTTPIKEDLNSPSMYETDIAMSDLSCFINSDLARDLANEIMTLIFVPISSDLPNNNASIQLCVQKLRILIEDSDQNLKYIGLLAMSTILHTHPKSIQSHSDLIMRCLDLLSRMAILLENAYIFIHDLNSTTVAEVLYAAAWICSEFCSHIQSVYYENILKIIIYLIQSSNNDETLIQQLLPLTIDKMSLFL</sequence>
<dbReference type="InterPro" id="IPR002553">
    <property type="entry name" value="Clathrin/coatomer_adapt-like_N"/>
</dbReference>
<evidence type="ECO:0000256" key="2">
    <source>
        <dbReference type="ARBA" id="ARBA00006613"/>
    </source>
</evidence>
<dbReference type="PRINTS" id="PR00081">
    <property type="entry name" value="GDHRDH"/>
</dbReference>
<evidence type="ECO:0000256" key="6">
    <source>
        <dbReference type="ARBA" id="ARBA00023136"/>
    </source>
</evidence>
<dbReference type="PANTHER" id="PTHR22781">
    <property type="entry name" value="DELTA ADAPTIN-RELATED"/>
    <property type="match status" value="1"/>
</dbReference>
<dbReference type="GO" id="GO:0006896">
    <property type="term" value="P:Golgi to vacuole transport"/>
    <property type="evidence" value="ECO:0007669"/>
    <property type="project" value="TreeGrafter"/>
</dbReference>
<evidence type="ECO:0000313" key="8">
    <source>
        <dbReference type="EMBL" id="CAF4113016.1"/>
    </source>
</evidence>
<evidence type="ECO:0000313" key="9">
    <source>
        <dbReference type="Proteomes" id="UP000663874"/>
    </source>
</evidence>
<dbReference type="Proteomes" id="UP000663874">
    <property type="component" value="Unassembled WGS sequence"/>
</dbReference>
<dbReference type="Pfam" id="PF00106">
    <property type="entry name" value="adh_short"/>
    <property type="match status" value="1"/>
</dbReference>
<dbReference type="InterPro" id="IPR036291">
    <property type="entry name" value="NAD(P)-bd_dom_sf"/>
</dbReference>
<dbReference type="Gene3D" id="3.40.50.720">
    <property type="entry name" value="NAD(P)-binding Rossmann-like Domain"/>
    <property type="match status" value="1"/>
</dbReference>
<evidence type="ECO:0000256" key="4">
    <source>
        <dbReference type="ARBA" id="ARBA00022737"/>
    </source>
</evidence>
<dbReference type="Gene3D" id="1.25.10.10">
    <property type="entry name" value="Leucine-rich Repeat Variant"/>
    <property type="match status" value="1"/>
</dbReference>
<dbReference type="GO" id="GO:0048499">
    <property type="term" value="P:synaptic vesicle membrane organization"/>
    <property type="evidence" value="ECO:0007669"/>
    <property type="project" value="TreeGrafter"/>
</dbReference>
<dbReference type="PANTHER" id="PTHR22781:SF12">
    <property type="entry name" value="AP-3 COMPLEX SUBUNIT DELTA-1"/>
    <property type="match status" value="1"/>
</dbReference>
<keyword evidence="4" id="KW-0677">Repeat</keyword>
<dbReference type="GO" id="GO:0098943">
    <property type="term" value="P:neurotransmitter receptor transport, postsynaptic endosome to lysosome"/>
    <property type="evidence" value="ECO:0007669"/>
    <property type="project" value="TreeGrafter"/>
</dbReference>
<dbReference type="SUPFAM" id="SSF48371">
    <property type="entry name" value="ARM repeat"/>
    <property type="match status" value="1"/>
</dbReference>
<feature type="domain" description="Clathrin/coatomer adaptor adaptin-like N-terminal" evidence="7">
    <location>
        <begin position="151"/>
        <end position="208"/>
    </location>
</feature>
<evidence type="ECO:0000256" key="1">
    <source>
        <dbReference type="ARBA" id="ARBA00004308"/>
    </source>
</evidence>
<gene>
    <name evidence="8" type="ORF">FNK824_LOCUS31945</name>
</gene>
<evidence type="ECO:0000256" key="3">
    <source>
        <dbReference type="ARBA" id="ARBA00022448"/>
    </source>
</evidence>
<dbReference type="Pfam" id="PF01602">
    <property type="entry name" value="Adaptin_N"/>
    <property type="match status" value="1"/>
</dbReference>
<dbReference type="GO" id="GO:0098830">
    <property type="term" value="C:presynaptic endosome"/>
    <property type="evidence" value="ECO:0007669"/>
    <property type="project" value="TreeGrafter"/>
</dbReference>
<accession>A0A819VQR2</accession>
<protein>
    <recommendedName>
        <fullName evidence="7">Clathrin/coatomer adaptor adaptin-like N-terminal domain-containing protein</fullName>
    </recommendedName>
</protein>